<evidence type="ECO:0000313" key="2">
    <source>
        <dbReference type="Proteomes" id="UP000314294"/>
    </source>
</evidence>
<comment type="caution">
    <text evidence="1">The sequence shown here is derived from an EMBL/GenBank/DDBJ whole genome shotgun (WGS) entry which is preliminary data.</text>
</comment>
<protein>
    <submittedName>
        <fullName evidence="1">Uncharacterized protein</fullName>
    </submittedName>
</protein>
<gene>
    <name evidence="1" type="ORF">EYF80_052281</name>
</gene>
<proteinExistence type="predicted"/>
<evidence type="ECO:0000313" key="1">
    <source>
        <dbReference type="EMBL" id="TNN37549.1"/>
    </source>
</evidence>
<accession>A0A4Z2F8K0</accession>
<keyword evidence="2" id="KW-1185">Reference proteome</keyword>
<dbReference type="Proteomes" id="UP000314294">
    <property type="component" value="Unassembled WGS sequence"/>
</dbReference>
<reference evidence="1 2" key="1">
    <citation type="submission" date="2019-03" db="EMBL/GenBank/DDBJ databases">
        <title>First draft genome of Liparis tanakae, snailfish: a comprehensive survey of snailfish specific genes.</title>
        <authorList>
            <person name="Kim W."/>
            <person name="Song I."/>
            <person name="Jeong J.-H."/>
            <person name="Kim D."/>
            <person name="Kim S."/>
            <person name="Ryu S."/>
            <person name="Song J.Y."/>
            <person name="Lee S.K."/>
        </authorList>
    </citation>
    <scope>NUCLEOTIDE SEQUENCE [LARGE SCALE GENOMIC DNA]</scope>
    <source>
        <tissue evidence="1">Muscle</tissue>
    </source>
</reference>
<dbReference type="EMBL" id="SRLO01001472">
    <property type="protein sequence ID" value="TNN37549.1"/>
    <property type="molecule type" value="Genomic_DNA"/>
</dbReference>
<sequence>MKDNRRQRRACDRREEPSPRRSLKIVFFAPGLSVSVLCSSTNGAAVFHVKLPDLPQTVAEGARRAYQDCDRSRLGNHRGRCGATY</sequence>
<name>A0A4Z2F8K0_9TELE</name>
<organism evidence="1 2">
    <name type="scientific">Liparis tanakae</name>
    <name type="common">Tanaka's snailfish</name>
    <dbReference type="NCBI Taxonomy" id="230148"/>
    <lineage>
        <taxon>Eukaryota</taxon>
        <taxon>Metazoa</taxon>
        <taxon>Chordata</taxon>
        <taxon>Craniata</taxon>
        <taxon>Vertebrata</taxon>
        <taxon>Euteleostomi</taxon>
        <taxon>Actinopterygii</taxon>
        <taxon>Neopterygii</taxon>
        <taxon>Teleostei</taxon>
        <taxon>Neoteleostei</taxon>
        <taxon>Acanthomorphata</taxon>
        <taxon>Eupercaria</taxon>
        <taxon>Perciformes</taxon>
        <taxon>Cottioidei</taxon>
        <taxon>Cottales</taxon>
        <taxon>Liparidae</taxon>
        <taxon>Liparis</taxon>
    </lineage>
</organism>
<dbReference type="AlphaFoldDB" id="A0A4Z2F8K0"/>